<dbReference type="PIRSF" id="PIRSF018005">
    <property type="entry name" value="UCP018005"/>
    <property type="match status" value="1"/>
</dbReference>
<keyword evidence="2 4" id="KW-0808">Transferase</keyword>
<dbReference type="InterPro" id="IPR019257">
    <property type="entry name" value="MeTrfase_dom"/>
</dbReference>
<keyword evidence="5" id="KW-1185">Reference proteome</keyword>
<dbReference type="PANTHER" id="PTHR43397">
    <property type="entry name" value="ERGOTHIONEINE BIOSYNTHESIS PROTEIN 1"/>
    <property type="match status" value="1"/>
</dbReference>
<feature type="domain" description="Histidine-specific methyltransferase SAM-dependent" evidence="3">
    <location>
        <begin position="43"/>
        <end position="340"/>
    </location>
</feature>
<dbReference type="NCBIfam" id="TIGR03438">
    <property type="entry name" value="egtD_ergothio"/>
    <property type="match status" value="1"/>
</dbReference>
<dbReference type="GO" id="GO:0008168">
    <property type="term" value="F:methyltransferase activity"/>
    <property type="evidence" value="ECO:0007669"/>
    <property type="project" value="UniProtKB-KW"/>
</dbReference>
<dbReference type="InterPro" id="IPR029063">
    <property type="entry name" value="SAM-dependent_MTases_sf"/>
</dbReference>
<accession>A0A1M7QLT9</accession>
<keyword evidence="1 4" id="KW-0489">Methyltransferase</keyword>
<dbReference type="Gene3D" id="3.40.50.150">
    <property type="entry name" value="Vaccinia Virus protein VP39"/>
    <property type="match status" value="1"/>
</dbReference>
<evidence type="ECO:0000256" key="1">
    <source>
        <dbReference type="ARBA" id="ARBA00022603"/>
    </source>
</evidence>
<evidence type="ECO:0000313" key="4">
    <source>
        <dbReference type="EMBL" id="SHN32307.1"/>
    </source>
</evidence>
<dbReference type="GO" id="GO:0032259">
    <property type="term" value="P:methylation"/>
    <property type="evidence" value="ECO:0007669"/>
    <property type="project" value="UniProtKB-KW"/>
</dbReference>
<dbReference type="InterPro" id="IPR035094">
    <property type="entry name" value="EgtD"/>
</dbReference>
<dbReference type="Pfam" id="PF10017">
    <property type="entry name" value="Methyltransf_33"/>
    <property type="match status" value="1"/>
</dbReference>
<evidence type="ECO:0000313" key="5">
    <source>
        <dbReference type="Proteomes" id="UP000184339"/>
    </source>
</evidence>
<evidence type="ECO:0000259" key="3">
    <source>
        <dbReference type="Pfam" id="PF10017"/>
    </source>
</evidence>
<dbReference type="PANTHER" id="PTHR43397:SF1">
    <property type="entry name" value="ERGOTHIONEINE BIOSYNTHESIS PROTEIN 1"/>
    <property type="match status" value="1"/>
</dbReference>
<dbReference type="EMBL" id="FRCX01000007">
    <property type="protein sequence ID" value="SHN32307.1"/>
    <property type="molecule type" value="Genomic_DNA"/>
</dbReference>
<dbReference type="Proteomes" id="UP000184339">
    <property type="component" value="Unassembled WGS sequence"/>
</dbReference>
<proteinExistence type="predicted"/>
<dbReference type="InterPro" id="IPR051128">
    <property type="entry name" value="EgtD_Methyltrsf_superfamily"/>
</dbReference>
<sequence length="344" mass="37984">MATYIKAEHRMQMSRTSAIRVVSPNVSNTLPLRQAHGSAAVIAEISEGLLASSAHMSPKFLYDDLGSKLFEAICELPEYYPTRTEASIFAAYGADMAHVVGDGASLIDLGAGNCAKAAALFPLLKPAQYVPVDISRDFLLGAVNSLQQRFPQIEMTALGLDFSNGFELPDSVRSERRVFFYPGSSIGNFSPEQAVGFLRGLRANAGEDGGLLIGVDLIKDHALLDAAYDDALGVTSAFNLNMLRHLNHLVGADFDVDQWQHVAFFNPELSRIEMHLEARCPLTVTWRGGERDFARGERIHTEDSYKYTRQSFATLLERAGFATQRMWTDKDHWFAVIYARAIGD</sequence>
<dbReference type="STRING" id="551987.SAMN05192549_107272"/>
<name>A0A1M7QLT9_9BURK</name>
<reference evidence="5" key="1">
    <citation type="submission" date="2016-11" db="EMBL/GenBank/DDBJ databases">
        <authorList>
            <person name="Varghese N."/>
            <person name="Submissions S."/>
        </authorList>
    </citation>
    <scope>NUCLEOTIDE SEQUENCE [LARGE SCALE GENOMIC DNA]</scope>
    <source>
        <strain evidence="5">Sac-22</strain>
    </source>
</reference>
<dbReference type="AlphaFoldDB" id="A0A1M7QLT9"/>
<evidence type="ECO:0000256" key="2">
    <source>
        <dbReference type="ARBA" id="ARBA00022679"/>
    </source>
</evidence>
<organism evidence="4 5">
    <name type="scientific">Duganella sacchari</name>
    <dbReference type="NCBI Taxonomy" id="551987"/>
    <lineage>
        <taxon>Bacteria</taxon>
        <taxon>Pseudomonadati</taxon>
        <taxon>Pseudomonadota</taxon>
        <taxon>Betaproteobacteria</taxon>
        <taxon>Burkholderiales</taxon>
        <taxon>Oxalobacteraceae</taxon>
        <taxon>Telluria group</taxon>
        <taxon>Duganella</taxon>
    </lineage>
</organism>
<dbReference type="SUPFAM" id="SSF53335">
    <property type="entry name" value="S-adenosyl-L-methionine-dependent methyltransferases"/>
    <property type="match status" value="1"/>
</dbReference>
<protein>
    <submittedName>
        <fullName evidence="4">Dimethylhistidine N-methyltransferase</fullName>
    </submittedName>
</protein>
<dbReference type="InterPro" id="IPR017804">
    <property type="entry name" value="MeTrfase_EgtD-like"/>
</dbReference>
<gene>
    <name evidence="4" type="ORF">SAMN05192549_107272</name>
</gene>